<dbReference type="Proteomes" id="UP000218810">
    <property type="component" value="Unassembled WGS sequence"/>
</dbReference>
<evidence type="ECO:0000256" key="3">
    <source>
        <dbReference type="PIRSR" id="PIRSR600888-3"/>
    </source>
</evidence>
<comment type="catalytic activity">
    <reaction evidence="4">
        <text>dTDP-4-dehydro-6-deoxy-alpha-D-glucose = dTDP-4-dehydro-beta-L-rhamnose</text>
        <dbReference type="Rhea" id="RHEA:16969"/>
        <dbReference type="ChEBI" id="CHEBI:57649"/>
        <dbReference type="ChEBI" id="CHEBI:62830"/>
        <dbReference type="EC" id="5.1.3.13"/>
    </reaction>
</comment>
<dbReference type="GO" id="GO:0019305">
    <property type="term" value="P:dTDP-rhamnose biosynthetic process"/>
    <property type="evidence" value="ECO:0007669"/>
    <property type="project" value="UniProtKB-UniRule"/>
</dbReference>
<keyword evidence="6" id="KW-1185">Reference proteome</keyword>
<dbReference type="NCBIfam" id="TIGR01221">
    <property type="entry name" value="rmlC"/>
    <property type="match status" value="1"/>
</dbReference>
<evidence type="ECO:0000313" key="5">
    <source>
        <dbReference type="EMBL" id="PAY23305.1"/>
    </source>
</evidence>
<accession>A0A2A2WQ80</accession>
<evidence type="ECO:0000256" key="4">
    <source>
        <dbReference type="RuleBase" id="RU364069"/>
    </source>
</evidence>
<dbReference type="InterPro" id="IPR014710">
    <property type="entry name" value="RmlC-like_jellyroll"/>
</dbReference>
<evidence type="ECO:0000256" key="2">
    <source>
        <dbReference type="PIRSR" id="PIRSR600888-1"/>
    </source>
</evidence>
<dbReference type="EMBL" id="NTGA01000016">
    <property type="protein sequence ID" value="PAY23305.1"/>
    <property type="molecule type" value="Genomic_DNA"/>
</dbReference>
<dbReference type="UniPathway" id="UPA00124"/>
<keyword evidence="4" id="KW-0413">Isomerase</keyword>
<dbReference type="InterPro" id="IPR000888">
    <property type="entry name" value="RmlC-like"/>
</dbReference>
<feature type="active site" description="Proton donor" evidence="2">
    <location>
        <position position="132"/>
    </location>
</feature>
<proteinExistence type="inferred from homology"/>
<protein>
    <recommendedName>
        <fullName evidence="4">dTDP-4-dehydrorhamnose 3,5-epimerase</fullName>
        <ecNumber evidence="4">5.1.3.13</ecNumber>
    </recommendedName>
    <alternativeName>
        <fullName evidence="4">Thymidine diphospho-4-keto-rhamnose 3,5-epimerase</fullName>
    </alternativeName>
</protein>
<comment type="subunit">
    <text evidence="4">Homodimer.</text>
</comment>
<dbReference type="RefSeq" id="WP_095718261.1">
    <property type="nucleotide sequence ID" value="NZ_NTGA01000016.1"/>
</dbReference>
<feature type="site" description="Participates in a stacking interaction with the thymidine ring of dTDP-4-oxo-6-deoxyglucose" evidence="3">
    <location>
        <position position="138"/>
    </location>
</feature>
<dbReference type="EC" id="5.1.3.13" evidence="4"/>
<dbReference type="PANTHER" id="PTHR21047">
    <property type="entry name" value="DTDP-6-DEOXY-D-GLUCOSE-3,5 EPIMERASE"/>
    <property type="match status" value="1"/>
</dbReference>
<dbReference type="PANTHER" id="PTHR21047:SF2">
    <property type="entry name" value="THYMIDINE DIPHOSPHO-4-KETO-RHAMNOSE 3,5-EPIMERASE"/>
    <property type="match status" value="1"/>
</dbReference>
<dbReference type="InterPro" id="IPR011051">
    <property type="entry name" value="RmlC_Cupin_sf"/>
</dbReference>
<comment type="caution">
    <text evidence="5">The sequence shown here is derived from an EMBL/GenBank/DDBJ whole genome shotgun (WGS) entry which is preliminary data.</text>
</comment>
<comment type="similarity">
    <text evidence="1 4">Belongs to the dTDP-4-dehydrorhamnose 3,5-epimerase family.</text>
</comment>
<dbReference type="GO" id="GO:0008830">
    <property type="term" value="F:dTDP-4-dehydrorhamnose 3,5-epimerase activity"/>
    <property type="evidence" value="ECO:0007669"/>
    <property type="project" value="UniProtKB-UniRule"/>
</dbReference>
<evidence type="ECO:0000313" key="6">
    <source>
        <dbReference type="Proteomes" id="UP000218810"/>
    </source>
</evidence>
<organism evidence="5 6">
    <name type="scientific">Dietzia natronolimnaea</name>
    <dbReference type="NCBI Taxonomy" id="161920"/>
    <lineage>
        <taxon>Bacteria</taxon>
        <taxon>Bacillati</taxon>
        <taxon>Actinomycetota</taxon>
        <taxon>Actinomycetes</taxon>
        <taxon>Mycobacteriales</taxon>
        <taxon>Dietziaceae</taxon>
        <taxon>Dietzia</taxon>
    </lineage>
</organism>
<dbReference type="OrthoDB" id="9800680at2"/>
<gene>
    <name evidence="5" type="primary">rfbC</name>
    <name evidence="5" type="ORF">CEY15_09070</name>
</gene>
<evidence type="ECO:0000256" key="1">
    <source>
        <dbReference type="ARBA" id="ARBA00010154"/>
    </source>
</evidence>
<dbReference type="CDD" id="cd00438">
    <property type="entry name" value="cupin_RmlC"/>
    <property type="match status" value="1"/>
</dbReference>
<dbReference type="GO" id="GO:0005829">
    <property type="term" value="C:cytosol"/>
    <property type="evidence" value="ECO:0007669"/>
    <property type="project" value="TreeGrafter"/>
</dbReference>
<comment type="pathway">
    <text evidence="4">Carbohydrate biosynthesis; dTDP-L-rhamnose biosynthesis.</text>
</comment>
<reference evidence="6" key="1">
    <citation type="submission" date="2017-09" db="EMBL/GenBank/DDBJ databases">
        <authorList>
            <person name="Zhang Y."/>
            <person name="Huang X."/>
            <person name="Liu J."/>
            <person name="Lu L."/>
            <person name="Peng K."/>
        </authorList>
    </citation>
    <scope>NUCLEOTIDE SEQUENCE [LARGE SCALE GENOMIC DNA]</scope>
    <source>
        <strain evidence="6">S-XJ-1</strain>
    </source>
</reference>
<dbReference type="SUPFAM" id="SSF51182">
    <property type="entry name" value="RmlC-like cupins"/>
    <property type="match status" value="1"/>
</dbReference>
<sequence length="219" mass="24006">MRLRELSVTGAWEITPRRISDDRGVFHEAFTDAAFRRLTGHRFDLAQVNVSVSGEGVLRGLHYAEVPPGQAKYVMCPSGTVFDVVVDVRVGSPTFGEWSGVILDSGDQRAVYIPEGVAHGFLSLEPQSTVMYLCSEGWRPGAEHGVDAFDPHLAIDWPSVALDGTPITHVMSGKDRDAPSLLDAAAAGRLPRWEDCEAHVERLREATARVDEEWRPGAD</sequence>
<name>A0A2A2WQ80_9ACTN</name>
<dbReference type="Gene3D" id="2.60.120.10">
    <property type="entry name" value="Jelly Rolls"/>
    <property type="match status" value="1"/>
</dbReference>
<comment type="function">
    <text evidence="4">Catalyzes the epimerization of the C3' and C5'positions of dTDP-6-deoxy-D-xylo-4-hexulose, forming dTDP-6-deoxy-L-lyxo-4-hexulose.</text>
</comment>
<feature type="active site" description="Proton acceptor" evidence="2">
    <location>
        <position position="62"/>
    </location>
</feature>
<dbReference type="AlphaFoldDB" id="A0A2A2WQ80"/>
<dbReference type="Pfam" id="PF00908">
    <property type="entry name" value="dTDP_sugar_isom"/>
    <property type="match status" value="1"/>
</dbReference>
<dbReference type="GO" id="GO:0000271">
    <property type="term" value="P:polysaccharide biosynthetic process"/>
    <property type="evidence" value="ECO:0007669"/>
    <property type="project" value="TreeGrafter"/>
</dbReference>